<dbReference type="OrthoDB" id="2364866at2"/>
<evidence type="ECO:0000313" key="3">
    <source>
        <dbReference type="EMBL" id="AYD49343.1"/>
    </source>
</evidence>
<evidence type="ECO:0000313" key="4">
    <source>
        <dbReference type="Proteomes" id="UP000266118"/>
    </source>
</evidence>
<feature type="domain" description="Activator of Hsp90 ATPase homologue 1/2-like C-terminal" evidence="2">
    <location>
        <begin position="18"/>
        <end position="135"/>
    </location>
</feature>
<dbReference type="KEGG" id="ark:D6B99_07915"/>
<dbReference type="SUPFAM" id="SSF55961">
    <property type="entry name" value="Bet v1-like"/>
    <property type="match status" value="1"/>
</dbReference>
<accession>A0A386HU36</accession>
<evidence type="ECO:0000259" key="2">
    <source>
        <dbReference type="Pfam" id="PF08327"/>
    </source>
</evidence>
<dbReference type="RefSeq" id="WP_119990991.1">
    <property type="nucleotide sequence ID" value="NZ_CP032489.1"/>
</dbReference>
<dbReference type="Proteomes" id="UP000266118">
    <property type="component" value="Chromosome"/>
</dbReference>
<dbReference type="Gene3D" id="3.30.530.20">
    <property type="match status" value="1"/>
</dbReference>
<proteinExistence type="inferred from homology"/>
<dbReference type="EMBL" id="CP032489">
    <property type="protein sequence ID" value="AYD49343.1"/>
    <property type="molecule type" value="Genomic_DNA"/>
</dbReference>
<keyword evidence="4" id="KW-1185">Reference proteome</keyword>
<dbReference type="Pfam" id="PF08327">
    <property type="entry name" value="AHSA1"/>
    <property type="match status" value="1"/>
</dbReference>
<reference evidence="3 4" key="1">
    <citation type="submission" date="2018-09" db="EMBL/GenBank/DDBJ databases">
        <title>Arachidicoccus sp. nov., a bacterium isolated from soil.</title>
        <authorList>
            <person name="Weon H.-Y."/>
            <person name="Kwon S.-W."/>
            <person name="Lee S.A."/>
        </authorList>
    </citation>
    <scope>NUCLEOTIDE SEQUENCE [LARGE SCALE GENOMIC DNA]</scope>
    <source>
        <strain evidence="3 4">KIS59-12</strain>
    </source>
</reference>
<protein>
    <submittedName>
        <fullName evidence="3">Polyketide cyclase</fullName>
    </submittedName>
</protein>
<dbReference type="AlphaFoldDB" id="A0A386HU36"/>
<dbReference type="InterPro" id="IPR023393">
    <property type="entry name" value="START-like_dom_sf"/>
</dbReference>
<evidence type="ECO:0000256" key="1">
    <source>
        <dbReference type="ARBA" id="ARBA00006817"/>
    </source>
</evidence>
<dbReference type="InterPro" id="IPR013538">
    <property type="entry name" value="ASHA1/2-like_C"/>
</dbReference>
<gene>
    <name evidence="3" type="ORF">D6B99_07915</name>
</gene>
<name>A0A386HU36_9BACT</name>
<dbReference type="CDD" id="cd08901">
    <property type="entry name" value="SRPBCC_CalC_Aha1-like_8"/>
    <property type="match status" value="1"/>
</dbReference>
<organism evidence="3 4">
    <name type="scientific">Arachidicoccus soli</name>
    <dbReference type="NCBI Taxonomy" id="2341117"/>
    <lineage>
        <taxon>Bacteria</taxon>
        <taxon>Pseudomonadati</taxon>
        <taxon>Bacteroidota</taxon>
        <taxon>Chitinophagia</taxon>
        <taxon>Chitinophagales</taxon>
        <taxon>Chitinophagaceae</taxon>
        <taxon>Arachidicoccus</taxon>
    </lineage>
</organism>
<comment type="similarity">
    <text evidence="1">Belongs to the AHA1 family.</text>
</comment>
<sequence length="157" mass="17930">MTTLKTPAAEAQMKIRKPIATVFQAFVDPAITTQFWFTKSSGILEEGKTFIWEWEMYGITWKVNVKEIVNNQRIVLDEFPAPTTIEFNFKTLSDGFTYVTVKQYGFKETGDDLLEKIKDATGGWTTVLDGAKAFLEYHIHLNLIADKFPKELSNHGQ</sequence>